<keyword evidence="1" id="KW-0732">Signal</keyword>
<comment type="caution">
    <text evidence="2">The sequence shown here is derived from an EMBL/GenBank/DDBJ whole genome shotgun (WGS) entry which is preliminary data.</text>
</comment>
<evidence type="ECO:0000313" key="2">
    <source>
        <dbReference type="EMBL" id="MDN3923218.1"/>
    </source>
</evidence>
<reference evidence="2 3" key="1">
    <citation type="submission" date="2023-06" db="EMBL/GenBank/DDBJ databases">
        <title>Pelomonas sp. PFR6 16S ribosomal RNA gene Genome sequencing and assembly.</title>
        <authorList>
            <person name="Woo H."/>
        </authorList>
    </citation>
    <scope>NUCLEOTIDE SEQUENCE [LARGE SCALE GENOMIC DNA]</scope>
    <source>
        <strain evidence="2 3">PFR6</strain>
    </source>
</reference>
<dbReference type="EMBL" id="JAUHHC010000008">
    <property type="protein sequence ID" value="MDN3923218.1"/>
    <property type="molecule type" value="Genomic_DNA"/>
</dbReference>
<gene>
    <name evidence="2" type="ORF">QWJ38_23270</name>
</gene>
<protein>
    <submittedName>
        <fullName evidence="2">Uncharacterized protein</fullName>
    </submittedName>
</protein>
<sequence length="272" mass="30519">MLKRWMRVLVLACAAVLQAGCAIDRSPPPENDLVALGRYFGEHLQATGDEPRLVDYDVIRGGRMRGKYKEEAGYRTASAWWCRDDKGGDPWLYVKRAYSEICQRRGGVYDDGFCSARDEHDRVLFMAKVTRFNDMCQQVEVLVAEPTTAVATPAYTAFLRDRGFKNASQLAAASAAKEAAAQSARQRADDARGAEQSRLAREWPMMQRRGTTVCRTANGIRYVAYVEDATADKLKLLVSRAYLVRATSLSPGDFRQEVIWSDPINWSLCAEK</sequence>
<accession>A0ABT8E090</accession>
<dbReference type="Proteomes" id="UP001228044">
    <property type="component" value="Unassembled WGS sequence"/>
</dbReference>
<organism evidence="2 3">
    <name type="scientific">Roseateles violae</name>
    <dbReference type="NCBI Taxonomy" id="3058042"/>
    <lineage>
        <taxon>Bacteria</taxon>
        <taxon>Pseudomonadati</taxon>
        <taxon>Pseudomonadota</taxon>
        <taxon>Betaproteobacteria</taxon>
        <taxon>Burkholderiales</taxon>
        <taxon>Sphaerotilaceae</taxon>
        <taxon>Roseateles</taxon>
    </lineage>
</organism>
<feature type="signal peptide" evidence="1">
    <location>
        <begin position="1"/>
        <end position="19"/>
    </location>
</feature>
<evidence type="ECO:0000313" key="3">
    <source>
        <dbReference type="Proteomes" id="UP001228044"/>
    </source>
</evidence>
<name>A0ABT8E090_9BURK</name>
<feature type="chain" id="PRO_5045841592" evidence="1">
    <location>
        <begin position="20"/>
        <end position="272"/>
    </location>
</feature>
<dbReference type="RefSeq" id="WP_290361528.1">
    <property type="nucleotide sequence ID" value="NZ_JAUHHC010000008.1"/>
</dbReference>
<evidence type="ECO:0000256" key="1">
    <source>
        <dbReference type="SAM" id="SignalP"/>
    </source>
</evidence>
<keyword evidence="3" id="KW-1185">Reference proteome</keyword>
<proteinExistence type="predicted"/>